<gene>
    <name evidence="8" type="ORF">WA026_004120</name>
</gene>
<evidence type="ECO:0000256" key="2">
    <source>
        <dbReference type="ARBA" id="ARBA00016322"/>
    </source>
</evidence>
<dbReference type="EMBL" id="JARQZJ010000061">
    <property type="protein sequence ID" value="KAK9879275.1"/>
    <property type="molecule type" value="Genomic_DNA"/>
</dbReference>
<keyword evidence="4" id="KW-0282">Flagellum</keyword>
<protein>
    <recommendedName>
        <fullName evidence="2">MORN repeat-containing protein 5</fullName>
    </recommendedName>
</protein>
<dbReference type="Gene3D" id="2.20.110.10">
    <property type="entry name" value="Histone H3 K4-specific methyltransferase SET7/9 N-terminal domain"/>
    <property type="match status" value="1"/>
</dbReference>
<evidence type="ECO:0000256" key="5">
    <source>
        <dbReference type="ARBA" id="ARBA00023069"/>
    </source>
</evidence>
<accession>A0AAW1UGM1</accession>
<dbReference type="AlphaFoldDB" id="A0AAW1UGM1"/>
<keyword evidence="3" id="KW-0677">Repeat</keyword>
<name>A0AAW1UGM1_9CUCU</name>
<feature type="region of interest" description="Disordered" evidence="7">
    <location>
        <begin position="1"/>
        <end position="26"/>
    </location>
</feature>
<dbReference type="SUPFAM" id="SSF82185">
    <property type="entry name" value="Histone H3 K4-specific methyltransferase SET7/9 N-terminal domain"/>
    <property type="match status" value="1"/>
</dbReference>
<dbReference type="InterPro" id="IPR042814">
    <property type="entry name" value="Morn5"/>
</dbReference>
<evidence type="ECO:0000256" key="6">
    <source>
        <dbReference type="ARBA" id="ARBA00023273"/>
    </source>
</evidence>
<dbReference type="GO" id="GO:0031514">
    <property type="term" value="C:motile cilium"/>
    <property type="evidence" value="ECO:0007669"/>
    <property type="project" value="UniProtKB-SubCell"/>
</dbReference>
<comment type="subcellular location">
    <subcellularLocation>
        <location evidence="1">Cell projection</location>
        <location evidence="1">Cilium</location>
        <location evidence="1">Flagellum</location>
    </subcellularLocation>
</comment>
<organism evidence="8 9">
    <name type="scientific">Henosepilachna vigintioctopunctata</name>
    <dbReference type="NCBI Taxonomy" id="420089"/>
    <lineage>
        <taxon>Eukaryota</taxon>
        <taxon>Metazoa</taxon>
        <taxon>Ecdysozoa</taxon>
        <taxon>Arthropoda</taxon>
        <taxon>Hexapoda</taxon>
        <taxon>Insecta</taxon>
        <taxon>Pterygota</taxon>
        <taxon>Neoptera</taxon>
        <taxon>Endopterygota</taxon>
        <taxon>Coleoptera</taxon>
        <taxon>Polyphaga</taxon>
        <taxon>Cucujiformia</taxon>
        <taxon>Coccinelloidea</taxon>
        <taxon>Coccinellidae</taxon>
        <taxon>Epilachninae</taxon>
        <taxon>Epilachnini</taxon>
        <taxon>Henosepilachna</taxon>
    </lineage>
</organism>
<keyword evidence="6" id="KW-0966">Cell projection</keyword>
<dbReference type="Pfam" id="PF02493">
    <property type="entry name" value="MORN"/>
    <property type="match status" value="1"/>
</dbReference>
<dbReference type="Proteomes" id="UP001431783">
    <property type="component" value="Unassembled WGS sequence"/>
</dbReference>
<keyword evidence="9" id="KW-1185">Reference proteome</keyword>
<evidence type="ECO:0000256" key="3">
    <source>
        <dbReference type="ARBA" id="ARBA00022737"/>
    </source>
</evidence>
<dbReference type="InterPro" id="IPR003409">
    <property type="entry name" value="MORN"/>
</dbReference>
<reference evidence="8 9" key="1">
    <citation type="submission" date="2023-03" db="EMBL/GenBank/DDBJ databases">
        <title>Genome insight into feeding habits of ladybird beetles.</title>
        <authorList>
            <person name="Li H.-S."/>
            <person name="Huang Y.-H."/>
            <person name="Pang H."/>
        </authorList>
    </citation>
    <scope>NUCLEOTIDE SEQUENCE [LARGE SCALE GENOMIC DNA]</scope>
    <source>
        <strain evidence="8">SYSU_2023b</strain>
        <tissue evidence="8">Whole body</tissue>
    </source>
</reference>
<evidence type="ECO:0000256" key="7">
    <source>
        <dbReference type="SAM" id="MobiDB-lite"/>
    </source>
</evidence>
<evidence type="ECO:0000313" key="9">
    <source>
        <dbReference type="Proteomes" id="UP001431783"/>
    </source>
</evidence>
<evidence type="ECO:0000256" key="4">
    <source>
        <dbReference type="ARBA" id="ARBA00022846"/>
    </source>
</evidence>
<dbReference type="PANTHER" id="PTHR46437:SF1">
    <property type="entry name" value="MORN REPEAT-CONTAINING PROTEIN 5"/>
    <property type="match status" value="1"/>
</dbReference>
<proteinExistence type="predicted"/>
<evidence type="ECO:0000256" key="1">
    <source>
        <dbReference type="ARBA" id="ARBA00004230"/>
    </source>
</evidence>
<comment type="caution">
    <text evidence="8">The sequence shown here is derived from an EMBL/GenBank/DDBJ whole genome shotgun (WGS) entry which is preliminary data.</text>
</comment>
<evidence type="ECO:0000313" key="8">
    <source>
        <dbReference type="EMBL" id="KAK9879275.1"/>
    </source>
</evidence>
<sequence length="329" mass="38201">MANLDDASQDESYQIKPRTYDSTRSQRTLHSQGLLYFDNRDPEASFYGLETFSNEYYRNFITGSSYRGQWNALGMNGNGRYTMPHGVVYEGGMKDGQFHGEGKLIYPKGQELIGHFYKGTMISSTFKFRDGLSCVLEDYLKFPDRRYLNAIVSGKFDPPGRERQTISETPRKIPEGHYDVGDGFYDPKTKWVYSYNEYEDPEVPGLVPVRAPLRFVKPRETKRYDLEDISLIKDMPFVPIYQDEEFILSHCRKAWDEPTGYRPDLNEVWMSGRKEEAEALRAEVIPNKQGNEEESMSIKLLHHMKEVVEQDGVKHSSFSEQPNEDEKQK</sequence>
<dbReference type="PANTHER" id="PTHR46437">
    <property type="entry name" value="MORN REPEAT-CONTAINING PROTEIN 5"/>
    <property type="match status" value="1"/>
</dbReference>
<keyword evidence="5" id="KW-0969">Cilium</keyword>